<reference evidence="2" key="1">
    <citation type="submission" date="2021-02" db="EMBL/GenBank/DDBJ databases">
        <title>Natrosporangium hydrolyticum gen. nov., sp. nov, a haloalkaliphilic actinobacterium from a soda solonchak soil.</title>
        <authorList>
            <person name="Sorokin D.Y."/>
            <person name="Khijniak T.V."/>
            <person name="Zakharycheva A.P."/>
            <person name="Boueva O.V."/>
            <person name="Ariskina E.V."/>
            <person name="Hahnke R.L."/>
            <person name="Bunk B."/>
            <person name="Sproer C."/>
            <person name="Schumann P."/>
            <person name="Evtushenko L.I."/>
            <person name="Kublanov I.V."/>
        </authorList>
    </citation>
    <scope>NUCLEOTIDE SEQUENCE</scope>
    <source>
        <strain evidence="2">DSM 106523</strain>
    </source>
</reference>
<feature type="transmembrane region" description="Helical" evidence="1">
    <location>
        <begin position="33"/>
        <end position="55"/>
    </location>
</feature>
<dbReference type="KEGG" id="nhy:JQS43_10120"/>
<accession>A0A895YGA1</accession>
<organism evidence="2 3">
    <name type="scientific">Natronosporangium hydrolyticum</name>
    <dbReference type="NCBI Taxonomy" id="2811111"/>
    <lineage>
        <taxon>Bacteria</taxon>
        <taxon>Bacillati</taxon>
        <taxon>Actinomycetota</taxon>
        <taxon>Actinomycetes</taxon>
        <taxon>Micromonosporales</taxon>
        <taxon>Micromonosporaceae</taxon>
        <taxon>Natronosporangium</taxon>
    </lineage>
</organism>
<dbReference type="InterPro" id="IPR046740">
    <property type="entry name" value="DUF6790"/>
</dbReference>
<evidence type="ECO:0000313" key="3">
    <source>
        <dbReference type="Proteomes" id="UP000662857"/>
    </source>
</evidence>
<dbReference type="Proteomes" id="UP000662857">
    <property type="component" value="Chromosome"/>
</dbReference>
<sequence>MVFFVGQWALIVVGFVLHLLLDRHPDRRTGPRAVELALLWVLVAGGAWAIIGGIAHIGPNSTEIADQIGYEPSMFQWEVGWGDIALGVLGIGCALRRLRGSWLTAAVVALAISYFGDAIGHLMQLVAHDNRAPSNVWSLPSDILQPLLAIGLLIGYRRTSRRPEPRRGRHARPDSG</sequence>
<feature type="transmembrane region" description="Helical" evidence="1">
    <location>
        <begin position="75"/>
        <end position="95"/>
    </location>
</feature>
<keyword evidence="1" id="KW-1133">Transmembrane helix</keyword>
<dbReference type="AlphaFoldDB" id="A0A895YGA1"/>
<name>A0A895YGA1_9ACTN</name>
<dbReference type="Pfam" id="PF20589">
    <property type="entry name" value="DUF6790"/>
    <property type="match status" value="1"/>
</dbReference>
<feature type="transmembrane region" description="Helical" evidence="1">
    <location>
        <begin position="143"/>
        <end position="159"/>
    </location>
</feature>
<evidence type="ECO:0000256" key="1">
    <source>
        <dbReference type="SAM" id="Phobius"/>
    </source>
</evidence>
<keyword evidence="3" id="KW-1185">Reference proteome</keyword>
<dbReference type="EMBL" id="CP070499">
    <property type="protein sequence ID" value="QSB16591.1"/>
    <property type="molecule type" value="Genomic_DNA"/>
</dbReference>
<dbReference type="RefSeq" id="WP_239678818.1">
    <property type="nucleotide sequence ID" value="NZ_CP070499.1"/>
</dbReference>
<proteinExistence type="predicted"/>
<gene>
    <name evidence="2" type="ORF">JQS43_10120</name>
</gene>
<keyword evidence="1" id="KW-0472">Membrane</keyword>
<keyword evidence="1" id="KW-0812">Transmembrane</keyword>
<feature type="transmembrane region" description="Helical" evidence="1">
    <location>
        <begin position="102"/>
        <end position="123"/>
    </location>
</feature>
<feature type="transmembrane region" description="Helical" evidence="1">
    <location>
        <begin position="6"/>
        <end position="21"/>
    </location>
</feature>
<evidence type="ECO:0000313" key="2">
    <source>
        <dbReference type="EMBL" id="QSB16591.1"/>
    </source>
</evidence>
<protein>
    <submittedName>
        <fullName evidence="2">Uncharacterized protein</fullName>
    </submittedName>
</protein>